<feature type="chain" id="PRO_5009527356" description="Squalene cyclase C-terminal domain-containing protein" evidence="1">
    <location>
        <begin position="35"/>
        <end position="832"/>
    </location>
</feature>
<dbReference type="Proteomes" id="UP000178184">
    <property type="component" value="Unassembled WGS sequence"/>
</dbReference>
<protein>
    <recommendedName>
        <fullName evidence="2">Squalene cyclase C-terminal domain-containing protein</fullName>
    </recommendedName>
</protein>
<sequence length="832" mass="90485">MEIKIVMMKKIFKSTLILFSVLFSLFVFTNQTYAAVHNFTATISPATAIVNENLTYSYTVTNGSDSTAKIGSVEIQLPSSFGTPTLNISSASPDRTWELATSGSYLNGFDASLNKIGIKADSGASKLDNDEFVIVQITTTAPSTANSYEWTANPLANLGLSGTAFTITGTQPVVVVTEETESEPDPTPDPTPDPDPILTETFIIRNGDTVLFNGSVNLPDAGNVEILDINNVTHTVNARSVLAVLKNIDDANDSFIISNLQYFDSFSSFYLKCITPIDESQLCDNWQYAVGSFTPFSSIDSTILAGGETVGIYFGTSRQVVLSSNAITTSESLTATSEKYDYVNNTWGPLTGVNIGVTLPNPDDVWSPIVVSTHAVDFLGVANITITDANVYTLGIVEDFYFPSYTVTVTEPIVPPTGGGGGGSIPTPVFSVPNAVSYLESKQEIDGSFGNSMLYTDWATMALSSNTINSSVKDKILNYMKANNTISSLITDNERHAMALLALNQNPYDFNGVNYIKSIIDSFDGTQFGDVNLINDDIFALIPLANAGYQDSDNEINKTIAFIISKQKSNGSWEESVDMTSASVQALKQFENVSRVGDAINKASIYLQNQQGVDGGWGNVSSTSWVMQAQSSIGVSWNKNGKTCLDYLALQQTNANNNGSVLVSTDTLQNNIWATSYAIPAGLSKTWANIMNKFAKPVVQEISGSCSNCNGEEIKKVESEKLKVESIEQIEIKTEIIEDPVVTDDIKEELIETVVDPVRAEKVVESEKLKVENNLAENSINKDLLTASAGQSRIKWNWRKINVPQLNQLPFVRQLRAIFSVFPKLFHLSLRK</sequence>
<keyword evidence="1" id="KW-0732">Signal</keyword>
<evidence type="ECO:0000259" key="2">
    <source>
        <dbReference type="Pfam" id="PF13243"/>
    </source>
</evidence>
<evidence type="ECO:0000256" key="1">
    <source>
        <dbReference type="SAM" id="SignalP"/>
    </source>
</evidence>
<dbReference type="InterPro" id="IPR008930">
    <property type="entry name" value="Terpenoid_cyclase/PrenylTrfase"/>
</dbReference>
<reference evidence="3 4" key="1">
    <citation type="journal article" date="2016" name="Nat. Commun.">
        <title>Thousands of microbial genomes shed light on interconnected biogeochemical processes in an aquifer system.</title>
        <authorList>
            <person name="Anantharaman K."/>
            <person name="Brown C.T."/>
            <person name="Hug L.A."/>
            <person name="Sharon I."/>
            <person name="Castelle C.J."/>
            <person name="Probst A.J."/>
            <person name="Thomas B.C."/>
            <person name="Singh A."/>
            <person name="Wilkins M.J."/>
            <person name="Karaoz U."/>
            <person name="Brodie E.L."/>
            <person name="Williams K.H."/>
            <person name="Hubbard S.S."/>
            <person name="Banfield J.F."/>
        </authorList>
    </citation>
    <scope>NUCLEOTIDE SEQUENCE [LARGE SCALE GENOMIC DNA]</scope>
</reference>
<dbReference type="EMBL" id="MFUO01000024">
    <property type="protein sequence ID" value="OGI83606.1"/>
    <property type="molecule type" value="Genomic_DNA"/>
</dbReference>
<dbReference type="InterPro" id="IPR032696">
    <property type="entry name" value="SQ_cyclase_C"/>
</dbReference>
<dbReference type="AlphaFoldDB" id="A0A1F6WP40"/>
<dbReference type="Gene3D" id="1.50.10.20">
    <property type="match status" value="1"/>
</dbReference>
<dbReference type="Pfam" id="PF13243">
    <property type="entry name" value="SQHop_cyclase_C"/>
    <property type="match status" value="1"/>
</dbReference>
<feature type="domain" description="Squalene cyclase C-terminal" evidence="2">
    <location>
        <begin position="543"/>
        <end position="670"/>
    </location>
</feature>
<evidence type="ECO:0000313" key="4">
    <source>
        <dbReference type="Proteomes" id="UP000178184"/>
    </source>
</evidence>
<proteinExistence type="predicted"/>
<dbReference type="STRING" id="1801764.A2903_01715"/>
<accession>A0A1F6WP40</accession>
<organism evidence="3 4">
    <name type="scientific">Candidatus Nomurabacteria bacterium RIFCSPLOWO2_01_FULL_33_17</name>
    <dbReference type="NCBI Taxonomy" id="1801764"/>
    <lineage>
        <taxon>Bacteria</taxon>
        <taxon>Candidatus Nomuraibacteriota</taxon>
    </lineage>
</organism>
<feature type="signal peptide" evidence="1">
    <location>
        <begin position="1"/>
        <end position="34"/>
    </location>
</feature>
<gene>
    <name evidence="3" type="ORF">A2903_01715</name>
</gene>
<name>A0A1F6WP40_9BACT</name>
<dbReference type="SUPFAM" id="SSF48239">
    <property type="entry name" value="Terpenoid cyclases/Protein prenyltransferases"/>
    <property type="match status" value="1"/>
</dbReference>
<comment type="caution">
    <text evidence="3">The sequence shown here is derived from an EMBL/GenBank/DDBJ whole genome shotgun (WGS) entry which is preliminary data.</text>
</comment>
<evidence type="ECO:0000313" key="3">
    <source>
        <dbReference type="EMBL" id="OGI83606.1"/>
    </source>
</evidence>